<gene>
    <name evidence="1" type="ORF">METZ01_LOCUS299117</name>
</gene>
<name>A0A382MB99_9ZZZZ</name>
<reference evidence="1" key="1">
    <citation type="submission" date="2018-05" db="EMBL/GenBank/DDBJ databases">
        <authorList>
            <person name="Lanie J.A."/>
            <person name="Ng W.-L."/>
            <person name="Kazmierczak K.M."/>
            <person name="Andrzejewski T.M."/>
            <person name="Davidsen T.M."/>
            <person name="Wayne K.J."/>
            <person name="Tettelin H."/>
            <person name="Glass J.I."/>
            <person name="Rusch D."/>
            <person name="Podicherti R."/>
            <person name="Tsui H.-C.T."/>
            <person name="Winkler M.E."/>
        </authorList>
    </citation>
    <scope>NUCLEOTIDE SEQUENCE</scope>
</reference>
<evidence type="ECO:0000313" key="1">
    <source>
        <dbReference type="EMBL" id="SVC46263.1"/>
    </source>
</evidence>
<organism evidence="1">
    <name type="scientific">marine metagenome</name>
    <dbReference type="NCBI Taxonomy" id="408172"/>
    <lineage>
        <taxon>unclassified sequences</taxon>
        <taxon>metagenomes</taxon>
        <taxon>ecological metagenomes</taxon>
    </lineage>
</organism>
<evidence type="ECO:0008006" key="2">
    <source>
        <dbReference type="Google" id="ProtNLM"/>
    </source>
</evidence>
<dbReference type="AlphaFoldDB" id="A0A382MB99"/>
<feature type="non-terminal residue" evidence="1">
    <location>
        <position position="224"/>
    </location>
</feature>
<dbReference type="EMBL" id="UINC01092568">
    <property type="protein sequence ID" value="SVC46263.1"/>
    <property type="molecule type" value="Genomic_DNA"/>
</dbReference>
<protein>
    <recommendedName>
        <fullName evidence="2">DUF3604 domain-containing protein</fullName>
    </recommendedName>
</protein>
<accession>A0A382MB99</accession>
<sequence>MPTVSARDLYGWACIEPRGPAVAGTSGTLTFTYHVGRYGIDDGGTLKIAVRFASDWGYPQSEDPAALNYYTVSTSGAGSIRHRFDLKGYIRPFQKCLVIDVAEWALREGDTITVVYGDRSQGSPGTVLQTFREYRFEFKVAVDSFGTGQFVELPEFPALEIIPAAAAKLVVIGPTQVQRGERFSVGIKLEDEWGNPAVGYRGTVALDGTDFEGLPGTSSFTPEE</sequence>
<proteinExistence type="predicted"/>